<feature type="signal peptide" evidence="6">
    <location>
        <begin position="1"/>
        <end position="19"/>
    </location>
</feature>
<evidence type="ECO:0000256" key="4">
    <source>
        <dbReference type="ARBA" id="ARBA00023136"/>
    </source>
</evidence>
<feature type="transmembrane region" description="Helical" evidence="5">
    <location>
        <begin position="69"/>
        <end position="86"/>
    </location>
</feature>
<feature type="transmembrane region" description="Helical" evidence="5">
    <location>
        <begin position="263"/>
        <end position="282"/>
    </location>
</feature>
<feature type="transmembrane region" description="Helical" evidence="5">
    <location>
        <begin position="92"/>
        <end position="110"/>
    </location>
</feature>
<comment type="subcellular location">
    <subcellularLocation>
        <location evidence="1">Membrane</location>
        <topology evidence="1">Multi-pass membrane protein</topology>
    </subcellularLocation>
</comment>
<feature type="transmembrane region" description="Helical" evidence="5">
    <location>
        <begin position="117"/>
        <end position="137"/>
    </location>
</feature>
<accession>A0A6L6YKB9</accession>
<dbReference type="SUPFAM" id="SSF103481">
    <property type="entry name" value="Multidrug resistance efflux transporter EmrE"/>
    <property type="match status" value="1"/>
</dbReference>
<dbReference type="Pfam" id="PF00892">
    <property type="entry name" value="EamA"/>
    <property type="match status" value="1"/>
</dbReference>
<keyword evidence="3 5" id="KW-1133">Transmembrane helix</keyword>
<dbReference type="InterPro" id="IPR037185">
    <property type="entry name" value="EmrE-like"/>
</dbReference>
<protein>
    <submittedName>
        <fullName evidence="8">EamA/RhaT family transporter</fullName>
    </submittedName>
</protein>
<reference evidence="8 9" key="1">
    <citation type="submission" date="2019-12" db="EMBL/GenBank/DDBJ databases">
        <title>Microbes associate with the intestines of laboratory mice.</title>
        <authorList>
            <person name="Navarre W."/>
            <person name="Wong E."/>
        </authorList>
    </citation>
    <scope>NUCLEOTIDE SEQUENCE [LARGE SCALE GENOMIC DNA]</scope>
    <source>
        <strain evidence="8 9">NM82_D38</strain>
    </source>
</reference>
<evidence type="ECO:0000256" key="5">
    <source>
        <dbReference type="SAM" id="Phobius"/>
    </source>
</evidence>
<feature type="transmembrane region" description="Helical" evidence="5">
    <location>
        <begin position="35"/>
        <end position="57"/>
    </location>
</feature>
<keyword evidence="6" id="KW-0732">Signal</keyword>
<dbReference type="InterPro" id="IPR000620">
    <property type="entry name" value="EamA_dom"/>
</dbReference>
<feature type="transmembrane region" description="Helical" evidence="5">
    <location>
        <begin position="143"/>
        <end position="165"/>
    </location>
</feature>
<dbReference type="PANTHER" id="PTHR22911:SF6">
    <property type="entry name" value="SOLUTE CARRIER FAMILY 35 MEMBER G1"/>
    <property type="match status" value="1"/>
</dbReference>
<evidence type="ECO:0000256" key="2">
    <source>
        <dbReference type="ARBA" id="ARBA00022692"/>
    </source>
</evidence>
<dbReference type="AlphaFoldDB" id="A0A6L6YKB9"/>
<feature type="domain" description="EamA" evidence="7">
    <location>
        <begin position="6"/>
        <end position="136"/>
    </location>
</feature>
<evidence type="ECO:0000256" key="6">
    <source>
        <dbReference type="SAM" id="SignalP"/>
    </source>
</evidence>
<feature type="transmembrane region" description="Helical" evidence="5">
    <location>
        <begin position="177"/>
        <end position="198"/>
    </location>
</feature>
<dbReference type="PROSITE" id="PS51257">
    <property type="entry name" value="PROKAR_LIPOPROTEIN"/>
    <property type="match status" value="1"/>
</dbReference>
<dbReference type="OrthoDB" id="8524934at2"/>
<feature type="transmembrane region" description="Helical" evidence="5">
    <location>
        <begin position="210"/>
        <end position="229"/>
    </location>
</feature>
<keyword evidence="9" id="KW-1185">Reference proteome</keyword>
<evidence type="ECO:0000313" key="9">
    <source>
        <dbReference type="Proteomes" id="UP000472580"/>
    </source>
</evidence>
<dbReference type="RefSeq" id="WP_160335639.1">
    <property type="nucleotide sequence ID" value="NZ_CALPCR010000036.1"/>
</dbReference>
<feature type="transmembrane region" description="Helical" evidence="5">
    <location>
        <begin position="236"/>
        <end position="257"/>
    </location>
</feature>
<dbReference type="EMBL" id="WSRP01000024">
    <property type="protein sequence ID" value="MVX57213.1"/>
    <property type="molecule type" value="Genomic_DNA"/>
</dbReference>
<gene>
    <name evidence="8" type="ORF">E5987_08355</name>
</gene>
<evidence type="ECO:0000259" key="7">
    <source>
        <dbReference type="Pfam" id="PF00892"/>
    </source>
</evidence>
<sequence length="310" mass="33768">MLRQSLWAIAAAACFSAMAACVKFCNGTFGSLELVFYRSAFTTVFILCLCVAKGCSLKTQYPFLHLKRDFYGFASVAIWFFTLGKLPLGTNITLTYCTPLFLAANFIILSRIQKRSAPWGSIGAIALGFLGIVLLVRPNFSESEFIACLLCLSVALIDLFGYWQLRFLGRVKEPSQRVVFYFAFTSMIGAALGVLLFTDGFHKPTLDNCIPLALMGLFATGGMLAATRAWMGGNMLLAACLGFSAIPFSELIGIVLFGNIPSLLSILGMICVCIAGMFATVFTKREEKLLNEAAEKSASAQSEKQFQPNN</sequence>
<proteinExistence type="predicted"/>
<evidence type="ECO:0000313" key="8">
    <source>
        <dbReference type="EMBL" id="MVX57213.1"/>
    </source>
</evidence>
<dbReference type="GO" id="GO:0016020">
    <property type="term" value="C:membrane"/>
    <property type="evidence" value="ECO:0007669"/>
    <property type="project" value="UniProtKB-SubCell"/>
</dbReference>
<keyword evidence="2 5" id="KW-0812">Transmembrane</keyword>
<comment type="caution">
    <text evidence="8">The sequence shown here is derived from an EMBL/GenBank/DDBJ whole genome shotgun (WGS) entry which is preliminary data.</text>
</comment>
<dbReference type="PANTHER" id="PTHR22911">
    <property type="entry name" value="ACYL-MALONYL CONDENSING ENZYME-RELATED"/>
    <property type="match status" value="1"/>
</dbReference>
<organism evidence="8 9">
    <name type="scientific">Parasutterella muris</name>
    <dbReference type="NCBI Taxonomy" id="2565572"/>
    <lineage>
        <taxon>Bacteria</taxon>
        <taxon>Pseudomonadati</taxon>
        <taxon>Pseudomonadota</taxon>
        <taxon>Betaproteobacteria</taxon>
        <taxon>Burkholderiales</taxon>
        <taxon>Sutterellaceae</taxon>
        <taxon>Parasutterella</taxon>
    </lineage>
</organism>
<dbReference type="Proteomes" id="UP000472580">
    <property type="component" value="Unassembled WGS sequence"/>
</dbReference>
<name>A0A6L6YKB9_9BURK</name>
<evidence type="ECO:0000256" key="1">
    <source>
        <dbReference type="ARBA" id="ARBA00004141"/>
    </source>
</evidence>
<feature type="chain" id="PRO_5026765315" evidence="6">
    <location>
        <begin position="20"/>
        <end position="310"/>
    </location>
</feature>
<evidence type="ECO:0000256" key="3">
    <source>
        <dbReference type="ARBA" id="ARBA00022989"/>
    </source>
</evidence>
<keyword evidence="4 5" id="KW-0472">Membrane</keyword>